<reference evidence="1" key="2">
    <citation type="journal article" date="2015" name="Data Brief">
        <title>Shoot transcriptome of the giant reed, Arundo donax.</title>
        <authorList>
            <person name="Barrero R.A."/>
            <person name="Guerrero F.D."/>
            <person name="Moolhuijzen P."/>
            <person name="Goolsby J.A."/>
            <person name="Tidwell J."/>
            <person name="Bellgard S.E."/>
            <person name="Bellgard M.I."/>
        </authorList>
    </citation>
    <scope>NUCLEOTIDE SEQUENCE</scope>
    <source>
        <tissue evidence="1">Shoot tissue taken approximately 20 cm above the soil surface</tissue>
    </source>
</reference>
<proteinExistence type="predicted"/>
<dbReference type="EMBL" id="GBRH01278917">
    <property type="protein sequence ID" value="JAD18978.1"/>
    <property type="molecule type" value="Transcribed_RNA"/>
</dbReference>
<dbReference type="AlphaFoldDB" id="A0A0A8Y1L3"/>
<organism evidence="1">
    <name type="scientific">Arundo donax</name>
    <name type="common">Giant reed</name>
    <name type="synonym">Donax arundinaceus</name>
    <dbReference type="NCBI Taxonomy" id="35708"/>
    <lineage>
        <taxon>Eukaryota</taxon>
        <taxon>Viridiplantae</taxon>
        <taxon>Streptophyta</taxon>
        <taxon>Embryophyta</taxon>
        <taxon>Tracheophyta</taxon>
        <taxon>Spermatophyta</taxon>
        <taxon>Magnoliopsida</taxon>
        <taxon>Liliopsida</taxon>
        <taxon>Poales</taxon>
        <taxon>Poaceae</taxon>
        <taxon>PACMAD clade</taxon>
        <taxon>Arundinoideae</taxon>
        <taxon>Arundineae</taxon>
        <taxon>Arundo</taxon>
    </lineage>
</organism>
<name>A0A0A8Y1L3_ARUDO</name>
<protein>
    <submittedName>
        <fullName evidence="1">Uncharacterized protein</fullName>
    </submittedName>
</protein>
<reference evidence="1" key="1">
    <citation type="submission" date="2014-09" db="EMBL/GenBank/DDBJ databases">
        <authorList>
            <person name="Magalhaes I.L.F."/>
            <person name="Oliveira U."/>
            <person name="Santos F.R."/>
            <person name="Vidigal T.H.D.A."/>
            <person name="Brescovit A.D."/>
            <person name="Santos A.J."/>
        </authorList>
    </citation>
    <scope>NUCLEOTIDE SEQUENCE</scope>
    <source>
        <tissue evidence="1">Shoot tissue taken approximately 20 cm above the soil surface</tissue>
    </source>
</reference>
<sequence>MTTIAGLEDKCRVDRKRRRTRQLVIKECDASYVPMSQSVQLSMSCDAPEKAVPHEDGHYERPDSHMLDMLNTEMHDVVATVTAGNNSADSSMSGTSYKGDEHDICLQSSEQSSTLQTMRHDSIVGAIDEHGQMRVLDFTAKALSVVDHLGRKHSFVVLCPPLGGVKIAMKKIHRLCCFDSELQFYDSKDISQILSAGALAKWISSTSQSTEFYRNWVEHCEHRLVAVEGIQIKNELFKTQEIGHSICELAFRGFGRMETKMCHKRTKGPCRHFLSPDWAVHALCGEPPREELYKELFVGKHIGYDPLQCRMFTAIVEKDGTYACYTWDFDACRLSILDPGVQNNNVHDYCTKHYGIAIIFMGI</sequence>
<accession>A0A0A8Y1L3</accession>
<evidence type="ECO:0000313" key="1">
    <source>
        <dbReference type="EMBL" id="JAD18978.1"/>
    </source>
</evidence>